<dbReference type="OrthoDB" id="10546615at2759"/>
<dbReference type="EMBL" id="KN833892">
    <property type="protein sequence ID" value="KIK15409.1"/>
    <property type="molecule type" value="Genomic_DNA"/>
</dbReference>
<protein>
    <submittedName>
        <fullName evidence="2">Uncharacterized protein</fullName>
    </submittedName>
</protein>
<dbReference type="HOGENOM" id="CLU_2360533_0_0_1"/>
<organism evidence="2 3">
    <name type="scientific">Pisolithus microcarpus 441</name>
    <dbReference type="NCBI Taxonomy" id="765257"/>
    <lineage>
        <taxon>Eukaryota</taxon>
        <taxon>Fungi</taxon>
        <taxon>Dikarya</taxon>
        <taxon>Basidiomycota</taxon>
        <taxon>Agaricomycotina</taxon>
        <taxon>Agaricomycetes</taxon>
        <taxon>Agaricomycetidae</taxon>
        <taxon>Boletales</taxon>
        <taxon>Sclerodermatineae</taxon>
        <taxon>Pisolithaceae</taxon>
        <taxon>Pisolithus</taxon>
    </lineage>
</organism>
<dbReference type="AlphaFoldDB" id="A0A0C9YNE5"/>
<reference evidence="2 3" key="1">
    <citation type="submission" date="2014-04" db="EMBL/GenBank/DDBJ databases">
        <authorList>
            <consortium name="DOE Joint Genome Institute"/>
            <person name="Kuo A."/>
            <person name="Kohler A."/>
            <person name="Costa M.D."/>
            <person name="Nagy L.G."/>
            <person name="Floudas D."/>
            <person name="Copeland A."/>
            <person name="Barry K.W."/>
            <person name="Cichocki N."/>
            <person name="Veneault-Fourrey C."/>
            <person name="LaButti K."/>
            <person name="Lindquist E.A."/>
            <person name="Lipzen A."/>
            <person name="Lundell T."/>
            <person name="Morin E."/>
            <person name="Murat C."/>
            <person name="Sun H."/>
            <person name="Tunlid A."/>
            <person name="Henrissat B."/>
            <person name="Grigoriev I.V."/>
            <person name="Hibbett D.S."/>
            <person name="Martin F."/>
            <person name="Nordberg H.P."/>
            <person name="Cantor M.N."/>
            <person name="Hua S.X."/>
        </authorList>
    </citation>
    <scope>NUCLEOTIDE SEQUENCE [LARGE SCALE GENOMIC DNA]</scope>
    <source>
        <strain evidence="2 3">441</strain>
    </source>
</reference>
<reference evidence="3" key="2">
    <citation type="submission" date="2015-01" db="EMBL/GenBank/DDBJ databases">
        <title>Evolutionary Origins and Diversification of the Mycorrhizal Mutualists.</title>
        <authorList>
            <consortium name="DOE Joint Genome Institute"/>
            <consortium name="Mycorrhizal Genomics Consortium"/>
            <person name="Kohler A."/>
            <person name="Kuo A."/>
            <person name="Nagy L.G."/>
            <person name="Floudas D."/>
            <person name="Copeland A."/>
            <person name="Barry K.W."/>
            <person name="Cichocki N."/>
            <person name="Veneault-Fourrey C."/>
            <person name="LaButti K."/>
            <person name="Lindquist E.A."/>
            <person name="Lipzen A."/>
            <person name="Lundell T."/>
            <person name="Morin E."/>
            <person name="Murat C."/>
            <person name="Riley R."/>
            <person name="Ohm R."/>
            <person name="Sun H."/>
            <person name="Tunlid A."/>
            <person name="Henrissat B."/>
            <person name="Grigoriev I.V."/>
            <person name="Hibbett D.S."/>
            <person name="Martin F."/>
        </authorList>
    </citation>
    <scope>NUCLEOTIDE SEQUENCE [LARGE SCALE GENOMIC DNA]</scope>
    <source>
        <strain evidence="3">441</strain>
    </source>
</reference>
<feature type="compositionally biased region" description="Basic and acidic residues" evidence="1">
    <location>
        <begin position="50"/>
        <end position="59"/>
    </location>
</feature>
<evidence type="ECO:0000313" key="3">
    <source>
        <dbReference type="Proteomes" id="UP000054018"/>
    </source>
</evidence>
<feature type="region of interest" description="Disordered" evidence="1">
    <location>
        <begin position="50"/>
        <end position="69"/>
    </location>
</feature>
<accession>A0A0C9YNE5</accession>
<evidence type="ECO:0000313" key="2">
    <source>
        <dbReference type="EMBL" id="KIK15409.1"/>
    </source>
</evidence>
<name>A0A0C9YNE5_9AGAM</name>
<gene>
    <name evidence="2" type="ORF">PISMIDRAFT_687328</name>
</gene>
<evidence type="ECO:0000256" key="1">
    <source>
        <dbReference type="SAM" id="MobiDB-lite"/>
    </source>
</evidence>
<dbReference type="Proteomes" id="UP000054018">
    <property type="component" value="Unassembled WGS sequence"/>
</dbReference>
<sequence>MYTLFHASAVVCDAADTFMYVLSYQGSPLFCFFRSYYSFLVLAMRGEHKEEAERRKDTELSGPSEGSGTTQARFSFLLATKYLLCPTPRVPATLLL</sequence>
<proteinExistence type="predicted"/>
<keyword evidence="3" id="KW-1185">Reference proteome</keyword>